<evidence type="ECO:0000313" key="2">
    <source>
        <dbReference type="EMBL" id="STD06269.1"/>
    </source>
</evidence>
<gene>
    <name evidence="2" type="ORF">NCTC10588_02432</name>
</gene>
<accession>A0A7Z7PWX1</accession>
<dbReference type="AlphaFoldDB" id="A0A7Z7PWX1"/>
<proteinExistence type="predicted"/>
<comment type="caution">
    <text evidence="2">The sequence shown here is derived from an EMBL/GenBank/DDBJ whole genome shotgun (WGS) entry which is preliminary data.</text>
</comment>
<feature type="region of interest" description="Disordered" evidence="1">
    <location>
        <begin position="145"/>
        <end position="166"/>
    </location>
</feature>
<evidence type="ECO:0000256" key="1">
    <source>
        <dbReference type="SAM" id="MobiDB-lite"/>
    </source>
</evidence>
<organism evidence="2 3">
    <name type="scientific">Elizabethkingia anophelis</name>
    <dbReference type="NCBI Taxonomy" id="1117645"/>
    <lineage>
        <taxon>Bacteria</taxon>
        <taxon>Pseudomonadati</taxon>
        <taxon>Bacteroidota</taxon>
        <taxon>Flavobacteriia</taxon>
        <taxon>Flavobacteriales</taxon>
        <taxon>Weeksellaceae</taxon>
        <taxon>Elizabethkingia</taxon>
    </lineage>
</organism>
<sequence>MVRFWVCIFKVKLIMKKLLTVLALGIFALGFSQNYYDDYRGSVTSINWRDVASYLGLSGRQIAAIDVLNNRYPTYDSWDRVYRGTPDRWYRDRYGEMERIMTPAQYKRFYDRYYRGQNPVWIYGKNYNKKYYKERDKYYKKQWKEYRKHHKDDDHGRGWGRRDHDD</sequence>
<dbReference type="EMBL" id="UFYD01000001">
    <property type="protein sequence ID" value="STD06269.1"/>
    <property type="molecule type" value="Genomic_DNA"/>
</dbReference>
<dbReference type="Proteomes" id="UP000254876">
    <property type="component" value="Unassembled WGS sequence"/>
</dbReference>
<evidence type="ECO:0000313" key="3">
    <source>
        <dbReference type="Proteomes" id="UP000254876"/>
    </source>
</evidence>
<name>A0A7Z7PWX1_9FLAO</name>
<protein>
    <submittedName>
        <fullName evidence="2">Uncharacterized protein</fullName>
    </submittedName>
</protein>
<reference evidence="2 3" key="1">
    <citation type="submission" date="2018-06" db="EMBL/GenBank/DDBJ databases">
        <authorList>
            <consortium name="Pathogen Informatics"/>
            <person name="Doyle S."/>
        </authorList>
    </citation>
    <scope>NUCLEOTIDE SEQUENCE [LARGE SCALE GENOMIC DNA]</scope>
    <source>
        <strain evidence="2 3">NCTC10588</strain>
    </source>
</reference>